<dbReference type="EMBL" id="NKUJ01000246">
    <property type="protein sequence ID" value="RMJ09345.1"/>
    <property type="molecule type" value="Genomic_DNA"/>
</dbReference>
<comment type="caution">
    <text evidence="7">The sequence shown here is derived from an EMBL/GenBank/DDBJ whole genome shotgun (WGS) entry which is preliminary data.</text>
</comment>
<keyword evidence="3" id="KW-0805">Transcription regulation</keyword>
<keyword evidence="2" id="KW-0862">Zinc</keyword>
<keyword evidence="5" id="KW-0539">Nucleus</keyword>
<evidence type="ECO:0000313" key="8">
    <source>
        <dbReference type="Proteomes" id="UP000277212"/>
    </source>
</evidence>
<sequence>MGSARKLKACYACTSGKRRCDKAQPTCGRCEDRDIDCHYPPTKRRRGHTFESDCSNAPCQASTNDGTLDSTTITFSNETDDLIDFDQWTRSLINWNALTDDPLPLSHGLPLPSVLQEHQVPPVPNAQGPSISPAETQDLAACRPVTSTTTLSSSAKSTKFFLAPESWTIRHLSLSSPTFSSSVFMNYIRGIQTWFTDWVLHCHSPFIHRQLYADTGFPASIQDAFAAISIHNTKTPANEAAIDEILEAQVASLLKSYPDAYPSSSQDIGISRALDTREHLARTQCLFVHLVLGLFSPSIRARANAEKRVQTLLQWTRQLWDAAARDPDICQSPEGDFSVPTRAAAADELFDGDPLPRLWRSWVLSESIRRTWLLATSTIGVYLTMRQSWAECQGGIQFSTRATLWDAESASSWAKRCQNDDPLFICSLDGESLLRTAKAVEVDEMARNLFTVMWGAERVEAWISRTASDKDGVRVSY</sequence>
<reference evidence="7 8" key="1">
    <citation type="submission" date="2017-06" db="EMBL/GenBank/DDBJ databases">
        <title>Comparative genomic analysis of Ambrosia Fusariam Clade fungi.</title>
        <authorList>
            <person name="Stajich J.E."/>
            <person name="Carrillo J."/>
            <person name="Kijimoto T."/>
            <person name="Eskalen A."/>
            <person name="O'Donnell K."/>
            <person name="Kasson M."/>
        </authorList>
    </citation>
    <scope>NUCLEOTIDE SEQUENCE [LARGE SCALE GENOMIC DNA]</scope>
    <source>
        <strain evidence="7">UCR3666</strain>
    </source>
</reference>
<proteinExistence type="predicted"/>
<dbReference type="SMART" id="SM00066">
    <property type="entry name" value="GAL4"/>
    <property type="match status" value="1"/>
</dbReference>
<evidence type="ECO:0000256" key="2">
    <source>
        <dbReference type="ARBA" id="ARBA00022833"/>
    </source>
</evidence>
<dbReference type="InterPro" id="IPR036864">
    <property type="entry name" value="Zn2-C6_fun-type_DNA-bd_sf"/>
</dbReference>
<dbReference type="GO" id="GO:0008270">
    <property type="term" value="F:zinc ion binding"/>
    <property type="evidence" value="ECO:0007669"/>
    <property type="project" value="InterPro"/>
</dbReference>
<dbReference type="PROSITE" id="PS00463">
    <property type="entry name" value="ZN2_CY6_FUNGAL_1"/>
    <property type="match status" value="1"/>
</dbReference>
<dbReference type="PRINTS" id="PR00755">
    <property type="entry name" value="AFLATOXINBRP"/>
</dbReference>
<dbReference type="SUPFAM" id="SSF57701">
    <property type="entry name" value="Zn2/Cys6 DNA-binding domain"/>
    <property type="match status" value="1"/>
</dbReference>
<evidence type="ECO:0000259" key="6">
    <source>
        <dbReference type="PROSITE" id="PS50048"/>
    </source>
</evidence>
<dbReference type="CDD" id="cd00067">
    <property type="entry name" value="GAL4"/>
    <property type="match status" value="1"/>
</dbReference>
<organism evidence="7 8">
    <name type="scientific">Fusarium kuroshium</name>
    <dbReference type="NCBI Taxonomy" id="2010991"/>
    <lineage>
        <taxon>Eukaryota</taxon>
        <taxon>Fungi</taxon>
        <taxon>Dikarya</taxon>
        <taxon>Ascomycota</taxon>
        <taxon>Pezizomycotina</taxon>
        <taxon>Sordariomycetes</taxon>
        <taxon>Hypocreomycetidae</taxon>
        <taxon>Hypocreales</taxon>
        <taxon>Nectriaceae</taxon>
        <taxon>Fusarium</taxon>
        <taxon>Fusarium solani species complex</taxon>
    </lineage>
</organism>
<keyword evidence="4" id="KW-0804">Transcription</keyword>
<dbReference type="STRING" id="2010991.A0A3M2RWS9"/>
<name>A0A3M2RWS9_9HYPO</name>
<dbReference type="Pfam" id="PF00172">
    <property type="entry name" value="Zn_clus"/>
    <property type="match status" value="1"/>
</dbReference>
<evidence type="ECO:0000313" key="7">
    <source>
        <dbReference type="EMBL" id="RMJ09345.1"/>
    </source>
</evidence>
<evidence type="ECO:0000256" key="3">
    <source>
        <dbReference type="ARBA" id="ARBA00023015"/>
    </source>
</evidence>
<dbReference type="PROSITE" id="PS50048">
    <property type="entry name" value="ZN2_CY6_FUNGAL_2"/>
    <property type="match status" value="1"/>
</dbReference>
<evidence type="ECO:0000256" key="4">
    <source>
        <dbReference type="ARBA" id="ARBA00023163"/>
    </source>
</evidence>
<dbReference type="Proteomes" id="UP000277212">
    <property type="component" value="Unassembled WGS sequence"/>
</dbReference>
<protein>
    <recommendedName>
        <fullName evidence="6">Zn(2)-C6 fungal-type domain-containing protein</fullName>
    </recommendedName>
</protein>
<evidence type="ECO:0000256" key="5">
    <source>
        <dbReference type="ARBA" id="ARBA00023242"/>
    </source>
</evidence>
<feature type="domain" description="Zn(2)-C6 fungal-type" evidence="6">
    <location>
        <begin position="9"/>
        <end position="39"/>
    </location>
</feature>
<accession>A0A3M2RWS9</accession>
<dbReference type="OrthoDB" id="5355161at2759"/>
<keyword evidence="1" id="KW-0479">Metal-binding</keyword>
<dbReference type="InterPro" id="IPR001138">
    <property type="entry name" value="Zn2Cys6_DnaBD"/>
</dbReference>
<dbReference type="PANTHER" id="PTHR47660">
    <property type="entry name" value="TRANSCRIPTION FACTOR WITH C2H2 AND ZN(2)-CYS(6) DNA BINDING DOMAIN (EUROFUNG)-RELATED-RELATED"/>
    <property type="match status" value="1"/>
</dbReference>
<dbReference type="Gene3D" id="4.10.240.10">
    <property type="entry name" value="Zn(2)-C6 fungal-type DNA-binding domain"/>
    <property type="match status" value="1"/>
</dbReference>
<keyword evidence="8" id="KW-1185">Reference proteome</keyword>
<dbReference type="AlphaFoldDB" id="A0A3M2RWS9"/>
<gene>
    <name evidence="7" type="ORF">CDV36_011019</name>
</gene>
<dbReference type="GO" id="GO:0000981">
    <property type="term" value="F:DNA-binding transcription factor activity, RNA polymerase II-specific"/>
    <property type="evidence" value="ECO:0007669"/>
    <property type="project" value="InterPro"/>
</dbReference>
<evidence type="ECO:0000256" key="1">
    <source>
        <dbReference type="ARBA" id="ARBA00022723"/>
    </source>
</evidence>